<evidence type="ECO:0000313" key="2">
    <source>
        <dbReference type="Proteomes" id="UP000798662"/>
    </source>
</evidence>
<name>A0ACC3BXN6_PYRYE</name>
<dbReference type="Proteomes" id="UP000798662">
    <property type="component" value="Chromosome 2"/>
</dbReference>
<organism evidence="1 2">
    <name type="scientific">Pyropia yezoensis</name>
    <name type="common">Susabi-nori</name>
    <name type="synonym">Porphyra yezoensis</name>
    <dbReference type="NCBI Taxonomy" id="2788"/>
    <lineage>
        <taxon>Eukaryota</taxon>
        <taxon>Rhodophyta</taxon>
        <taxon>Bangiophyceae</taxon>
        <taxon>Bangiales</taxon>
        <taxon>Bangiaceae</taxon>
        <taxon>Pyropia</taxon>
    </lineage>
</organism>
<gene>
    <name evidence="1" type="ORF">I4F81_005326</name>
</gene>
<reference evidence="1" key="1">
    <citation type="submission" date="2019-11" db="EMBL/GenBank/DDBJ databases">
        <title>Nori genome reveals adaptations in red seaweeds to the harsh intertidal environment.</title>
        <authorList>
            <person name="Wang D."/>
            <person name="Mao Y."/>
        </authorList>
    </citation>
    <scope>NUCLEOTIDE SEQUENCE</scope>
    <source>
        <tissue evidence="1">Gametophyte</tissue>
    </source>
</reference>
<comment type="caution">
    <text evidence="1">The sequence shown here is derived from an EMBL/GenBank/DDBJ whole genome shotgun (WGS) entry which is preliminary data.</text>
</comment>
<keyword evidence="2" id="KW-1185">Reference proteome</keyword>
<protein>
    <submittedName>
        <fullName evidence="1">Uncharacterized protein</fullName>
    </submittedName>
</protein>
<dbReference type="EMBL" id="CM020619">
    <property type="protein sequence ID" value="KAK1862759.1"/>
    <property type="molecule type" value="Genomic_DNA"/>
</dbReference>
<proteinExistence type="predicted"/>
<evidence type="ECO:0000313" key="1">
    <source>
        <dbReference type="EMBL" id="KAK1862759.1"/>
    </source>
</evidence>
<accession>A0ACC3BXN6</accession>
<sequence length="420" mass="41887">MGLFGKPSPPPPPPPSKQLPPLIDGAAAALDSFTAAVRGARTPLTDGAVAQAAVIAALLPLDALKTRLQIMHTTRPSVVRSSLAVAGDWYAGLLPAVVGALPYGALTFGSYEVAKEVLAERAPGLPRRRRLVLAACIGDAVGSLWLAPAEVVKQKLQTGMYPNAATAVRVMARTDGPGAFYQGYWALLARDLPARAVQLAVYEALKARLLAAGIGAAAAPGAGAGDKSAGVRRGRPTAGGGATAAAAASSSASASSSSTPLSTPVAVALGAASGAITGAATTPLDLLKTRMMAQRGGAGNLYANLVHAAVQSVRVDGPATLFRGVLPRAAYTGASAAFFFGAYEAVKRVHAAAAVAGRGAGAGGRGPTAGVAGAVPRRVVSTAVGGHDAPSQPVPRGGGGLLAARRRSTARVARFYARPA</sequence>